<reference evidence="3" key="1">
    <citation type="submission" date="2021-02" db="EMBL/GenBank/DDBJ databases">
        <authorList>
            <person name="Dougan E. K."/>
            <person name="Rhodes N."/>
            <person name="Thang M."/>
            <person name="Chan C."/>
        </authorList>
    </citation>
    <scope>NUCLEOTIDE SEQUENCE</scope>
</reference>
<evidence type="ECO:0000313" key="4">
    <source>
        <dbReference type="Proteomes" id="UP000604046"/>
    </source>
</evidence>
<protein>
    <submittedName>
        <fullName evidence="3">Slc9a8 protein</fullName>
    </submittedName>
</protein>
<organism evidence="3 4">
    <name type="scientific">Symbiodinium natans</name>
    <dbReference type="NCBI Taxonomy" id="878477"/>
    <lineage>
        <taxon>Eukaryota</taxon>
        <taxon>Sar</taxon>
        <taxon>Alveolata</taxon>
        <taxon>Dinophyceae</taxon>
        <taxon>Suessiales</taxon>
        <taxon>Symbiodiniaceae</taxon>
        <taxon>Symbiodinium</taxon>
    </lineage>
</organism>
<dbReference type="SUPFAM" id="SSF54001">
    <property type="entry name" value="Cysteine proteinases"/>
    <property type="match status" value="1"/>
</dbReference>
<accession>A0A812QLS7</accession>
<evidence type="ECO:0000259" key="2">
    <source>
        <dbReference type="PROSITE" id="PS50802"/>
    </source>
</evidence>
<sequence length="2356" mass="260888">MAPSSGGTMSGWKRWMRKQLGAMRAHFEERSAISYPKWLGQVRFAKGGSKRFLRDLLQQPGRLVEAWAEVADPSAIRQWAEIWKGVGVPGSMLWTGSSRWGLGFAGWLSACDSSNEWRDNWQASGLAEEKRPDSYWQTMADYGGDVDLDMEDWFKQPDGAWAAGEGGQNLVTNEPILFKDIQIPVGVAAARSGQFLYLKETITRADIAFGDQCLEADYLIHDKYNMLLFGQLPRGWFEGWTVLTALLPTVCFSFDPLKAQRIGEASNPGPLDEETRKQIQEMVQNTVTQSLQIALASIDWTAIVAKALPHQGVSGRDGSATLASGQDKRPADNDAPSQAKSKRRKKKQQVETTATGQTPAEPPARQVYVAPGKDKNKGKGHGKGTTLSEAHKAFEPEEGWQVVARKQPQGEFQLRAQDWSGQLVNFESFGKFVDDTPTGQSVEAVVFASAAQIQSVHSILRGATKPYKVTTVHLPEEGTKTDTQKIPGRIGDRLVFRQARVVQCVSEGNLGAAPHPKGIGSKVVKINPTKSIVAFIKAAKRFCDKQLWTDFEKNPARAALTWIASHHVQALDTFGWVREKSRDGEFETFFGLARIPEEDLTSLMAVSGRNGVFLSTPRGIGPPFAVEWVDKAPGDKPQAYLERVANLSSSLGLIVSGGRLGFRRPLGNGEATRRVWQITDVPASWDQRAVQQLLAESLEDLQLLSHRRQKQPQQVQQRPVRTLTVPVMPAAPAPAVAAKSVELPAESGEQQKPESAPKRQAQQVRPVPEDLKLVECPKDGNCMLHAVQKGLEFLGEPQPAHPRVIRAELVTHMLKHERYEKEWDGLDPRGQKSATDFQQYMSMIEKNGVFLGEAELIALARIYNVKIVVWPQGVDFSPIAVHCKAPRTLVLWYTDKHIDLLVPKVGAKYPDTYAKVTPTSLHTVRWKHLTGFHNGAGLNQSQKRSFEYLESLPGAPHHYHWKCPECDIGMRKAFGKALAPSTVRAICRNHLKKAHPHMPNVDYQRALGIQSRSQTNRVRKANAAIAEKFRDRIELIKRGMQPFTWPIFRTRKNKSKAVSMQQAWRCSRCMRCLYNSTDASAHGPHCGRGLHSNKQAIRKLGLVRAWCKRYPLKHGIETSVLEATFDTALKATLDLINNNLADLISLQEIDVHAFGAVAYTKEWRRAGLIQVSIQDALYPLLVVASYGYPGDQHATDALVDALVAFAKSFGGRFVLFGDWNATDDEGAIARHACEGSLNCLDSAFPFALPCTNPRRTWTACWSQEAFDRALQSHDLEMAWRLLSDTAEQALQDPDSHSNHHAVPRSSAFEPRGYSEIPHARTATSGQESRGTQGLRRLRNRLVQLSHDPCDPCLRANISASLCGLRKLVPELPHMPLAQLEHFAQCVQDLYDSYVTSEKEARIFRWKCMVQESPNKQVAWLRRRADLALELQARPLPVTDVATAIHPISVLKEHGPKWEKLWTYPEDDPVRLDDINDILKDVPACPASEIMLTLEPQDLVRQAKHMSGKAPGHDSWSADDLARLPLNWWANLAQIWNSIIAGAPVPLTWSRALVALIPKKVVNTRPLGLCPIVWRIGARAIVGKLRPWIHQWITPLAFGGAPGTSCADAHLRITAAILKGAKEFIQQDLKNFFDHLSLPAVLPVLAHLGAPHALTHVLKSFYRCPTRLFKVGRFVAGGWVGVSRGFVQGCPFSPLVALAVGHAWSHRSLSRDVRGFIFVDDRLLWPRPEASCPVESTAIALARSDHFDSTFKLRCERDKCAYVTVPGQGRLGGLAQARGYQELARLDFLGIALDVEALEGRPLKLILDKVLFRVRFLKCLPISLHRKVILIRSMAFSCFTWCAGVAMPEPQILRSIQHEISALFRGAFKQEVPFFLMHEILGWESSPQFACDFAALQVANRFAVRRPSWYDDLPLDEAFVTWPDVMPVARDAVHRLGWSILPGGSGITRCDANGVRVFKFGFSNISVLKSWLTAAFRDDGVYQCRRVQRRGHRDEEACARGLDLPAPATGHSFDFAAHRAAFFGLGTLAQKRAAAASGGSFWYHNPVKCRTVTPEDPAASCACGSKFPSRPHLTWTCPVTASLRQGLPPPTDRASERLFAPPLKPFPPAPSGPNADVFRDEVAADLYSALTTTDEILVATDGSSFEDVGGYAIVIRAGTGIHSHASGNDDEDQSAFRSEACALQVLASALAAIVGKVAGNVTVLVDCQSALRAIESPLRSALPLLFEEIAKNFLAAKESGLTTRFMWVPAHDRHDKWSPNWGYDAALCRNLNKIADEQAGAAQKRRWTRSLRAAWHKELATARAWSAKAICNSAKASETYRDFLLESKCSANANPPAASRKDAEDLRPGVADVVGVG</sequence>
<feature type="domain" description="OTU" evidence="2">
    <location>
        <begin position="771"/>
        <end position="904"/>
    </location>
</feature>
<evidence type="ECO:0000256" key="1">
    <source>
        <dbReference type="SAM" id="MobiDB-lite"/>
    </source>
</evidence>
<dbReference type="GO" id="GO:0003676">
    <property type="term" value="F:nucleic acid binding"/>
    <property type="evidence" value="ECO:0007669"/>
    <property type="project" value="InterPro"/>
</dbReference>
<dbReference type="EMBL" id="CAJNDS010002253">
    <property type="protein sequence ID" value="CAE7393553.1"/>
    <property type="molecule type" value="Genomic_DNA"/>
</dbReference>
<keyword evidence="4" id="KW-1185">Reference proteome</keyword>
<dbReference type="InterPro" id="IPR005135">
    <property type="entry name" value="Endo/exonuclease/phosphatase"/>
</dbReference>
<dbReference type="PROSITE" id="PS50802">
    <property type="entry name" value="OTU"/>
    <property type="match status" value="1"/>
</dbReference>
<dbReference type="Gene3D" id="3.30.420.10">
    <property type="entry name" value="Ribonuclease H-like superfamily/Ribonuclease H"/>
    <property type="match status" value="1"/>
</dbReference>
<dbReference type="GO" id="GO:0004843">
    <property type="term" value="F:cysteine-type deubiquitinase activity"/>
    <property type="evidence" value="ECO:0007669"/>
    <property type="project" value="TreeGrafter"/>
</dbReference>
<dbReference type="InterPro" id="IPR000477">
    <property type="entry name" value="RT_dom"/>
</dbReference>
<dbReference type="Pfam" id="PF02338">
    <property type="entry name" value="OTU"/>
    <property type="match status" value="1"/>
</dbReference>
<dbReference type="Proteomes" id="UP000604046">
    <property type="component" value="Unassembled WGS sequence"/>
</dbReference>
<dbReference type="Gene3D" id="3.90.70.80">
    <property type="match status" value="1"/>
</dbReference>
<dbReference type="InterPro" id="IPR003323">
    <property type="entry name" value="OTU_dom"/>
</dbReference>
<dbReference type="PANTHER" id="PTHR12419">
    <property type="entry name" value="OTU DOMAIN CONTAINING PROTEIN"/>
    <property type="match status" value="1"/>
</dbReference>
<feature type="region of interest" description="Disordered" evidence="1">
    <location>
        <begin position="736"/>
        <end position="766"/>
    </location>
</feature>
<dbReference type="InterPro" id="IPR012337">
    <property type="entry name" value="RNaseH-like_sf"/>
</dbReference>
<dbReference type="InterPro" id="IPR043502">
    <property type="entry name" value="DNA/RNA_pol_sf"/>
</dbReference>
<dbReference type="InterPro" id="IPR038765">
    <property type="entry name" value="Papain-like_cys_pep_sf"/>
</dbReference>
<feature type="region of interest" description="Disordered" evidence="1">
    <location>
        <begin position="311"/>
        <end position="386"/>
    </location>
</feature>
<evidence type="ECO:0000313" key="3">
    <source>
        <dbReference type="EMBL" id="CAE7393553.1"/>
    </source>
</evidence>
<dbReference type="Pfam" id="PF03372">
    <property type="entry name" value="Exo_endo_phos"/>
    <property type="match status" value="1"/>
</dbReference>
<dbReference type="GO" id="GO:0016579">
    <property type="term" value="P:protein deubiquitination"/>
    <property type="evidence" value="ECO:0007669"/>
    <property type="project" value="TreeGrafter"/>
</dbReference>
<dbReference type="OrthoDB" id="410543at2759"/>
<gene>
    <name evidence="3" type="primary">Slc9a8</name>
    <name evidence="3" type="ORF">SNAT2548_LOCUS21448</name>
</gene>
<dbReference type="SUPFAM" id="SSF56672">
    <property type="entry name" value="DNA/RNA polymerases"/>
    <property type="match status" value="1"/>
</dbReference>
<dbReference type="InterPro" id="IPR036691">
    <property type="entry name" value="Endo/exonu/phosph_ase_sf"/>
</dbReference>
<dbReference type="CDD" id="cd22744">
    <property type="entry name" value="OTU"/>
    <property type="match status" value="1"/>
</dbReference>
<proteinExistence type="predicted"/>
<dbReference type="Pfam" id="PF00078">
    <property type="entry name" value="RVT_1"/>
    <property type="match status" value="1"/>
</dbReference>
<feature type="region of interest" description="Disordered" evidence="1">
    <location>
        <begin position="1289"/>
        <end position="1332"/>
    </location>
</feature>
<dbReference type="InterPro" id="IPR036397">
    <property type="entry name" value="RNaseH_sf"/>
</dbReference>
<comment type="caution">
    <text evidence="3">The sequence shown here is derived from an EMBL/GenBank/DDBJ whole genome shotgun (WGS) entry which is preliminary data.</text>
</comment>
<name>A0A812QLS7_9DINO</name>
<dbReference type="SUPFAM" id="SSF56219">
    <property type="entry name" value="DNase I-like"/>
    <property type="match status" value="1"/>
</dbReference>
<dbReference type="InterPro" id="IPR050704">
    <property type="entry name" value="Peptidase_C85-like"/>
</dbReference>
<dbReference type="SUPFAM" id="SSF53098">
    <property type="entry name" value="Ribonuclease H-like"/>
    <property type="match status" value="1"/>
</dbReference>
<feature type="compositionally biased region" description="Polar residues" evidence="1">
    <location>
        <begin position="1321"/>
        <end position="1331"/>
    </location>
</feature>